<gene>
    <name evidence="1" type="ORF">NCI00_06730</name>
</gene>
<reference evidence="1 2" key="1">
    <citation type="submission" date="2022-06" db="EMBL/GenBank/DDBJ databases">
        <title>Runella sp. S5 genome sequencing.</title>
        <authorList>
            <person name="Park S."/>
        </authorList>
    </citation>
    <scope>NUCLEOTIDE SEQUENCE [LARGE SCALE GENOMIC DNA]</scope>
    <source>
        <strain evidence="1 2">S5</strain>
    </source>
</reference>
<accession>A0ABT1FNL3</accession>
<comment type="caution">
    <text evidence="1">The sequence shown here is derived from an EMBL/GenBank/DDBJ whole genome shotgun (WGS) entry which is preliminary data.</text>
</comment>
<protein>
    <submittedName>
        <fullName evidence="1">Uncharacterized protein</fullName>
    </submittedName>
</protein>
<proteinExistence type="predicted"/>
<sequence length="359" mass="41905">MKPTLANYLDFLTPWISADLISPLYMNRIQAIAEQLPVLSFGAFECWLDAKEPRVDFNICINPRLNEHIAIRDWQLEGALIENQAYWGMRDKIRDFCVLWTQEHFFLKPLLGELSEVYDIADLQIPSPPVPWLYISFLNNFLDRDQDIKAEVIAKTLSLLDNELSAEVKEKFYAIVRSLPSSCRVGTIGINKRNNQPTIRLYLEIYTFEEVIQILHFLEWPGNIEELEATWAPWSKSCRIYGLAMDFDGNFSPKIGIEWHFHLDNLELHLSEFTQNLCDLGLCSIAKRKAVLEWNGYIEVETPSEFWSWPDRILKEPENIPNRVKIKKMLSYIKIIFEPDRPPVAKAYPLFLRPVLKTP</sequence>
<dbReference type="RefSeq" id="WP_253526210.1">
    <property type="nucleotide sequence ID" value="NZ_JAMZEL010000002.1"/>
</dbReference>
<organism evidence="1 2">
    <name type="scientific">Runella salmonicolor</name>
    <dbReference type="NCBI Taxonomy" id="2950278"/>
    <lineage>
        <taxon>Bacteria</taxon>
        <taxon>Pseudomonadati</taxon>
        <taxon>Bacteroidota</taxon>
        <taxon>Cytophagia</taxon>
        <taxon>Cytophagales</taxon>
        <taxon>Spirosomataceae</taxon>
        <taxon>Runella</taxon>
    </lineage>
</organism>
<evidence type="ECO:0000313" key="1">
    <source>
        <dbReference type="EMBL" id="MCP1382112.1"/>
    </source>
</evidence>
<dbReference type="EMBL" id="JAMZEL010000002">
    <property type="protein sequence ID" value="MCP1382112.1"/>
    <property type="molecule type" value="Genomic_DNA"/>
</dbReference>
<evidence type="ECO:0000313" key="2">
    <source>
        <dbReference type="Proteomes" id="UP001204772"/>
    </source>
</evidence>
<dbReference type="Proteomes" id="UP001204772">
    <property type="component" value="Unassembled WGS sequence"/>
</dbReference>
<name>A0ABT1FNL3_9BACT</name>
<keyword evidence="2" id="KW-1185">Reference proteome</keyword>